<reference evidence="1 2" key="1">
    <citation type="submission" date="2020-11" db="EMBL/GenBank/DDBJ databases">
        <authorList>
            <person name="Kim M.K."/>
        </authorList>
    </citation>
    <scope>NUCLEOTIDE SEQUENCE [LARGE SCALE GENOMIC DNA]</scope>
    <source>
        <strain evidence="1 2">BT290</strain>
    </source>
</reference>
<dbReference type="Pfam" id="PF14384">
    <property type="entry name" value="BrnA_antitoxin"/>
    <property type="match status" value="1"/>
</dbReference>
<protein>
    <submittedName>
        <fullName evidence="1">BrnA antitoxin family protein</fullName>
    </submittedName>
</protein>
<dbReference type="RefSeq" id="WP_196265464.1">
    <property type="nucleotide sequence ID" value="NZ_JADQDN010000016.1"/>
</dbReference>
<evidence type="ECO:0000313" key="2">
    <source>
        <dbReference type="Proteomes" id="UP000611708"/>
    </source>
</evidence>
<name>A0ABS0HX68_9HYPH</name>
<evidence type="ECO:0000313" key="1">
    <source>
        <dbReference type="EMBL" id="MBF9198117.1"/>
    </source>
</evidence>
<organism evidence="1 2">
    <name type="scientific">Microvirga terrestris</name>
    <dbReference type="NCBI Taxonomy" id="2791024"/>
    <lineage>
        <taxon>Bacteria</taxon>
        <taxon>Pseudomonadati</taxon>
        <taxon>Pseudomonadota</taxon>
        <taxon>Alphaproteobacteria</taxon>
        <taxon>Hyphomicrobiales</taxon>
        <taxon>Methylobacteriaceae</taxon>
        <taxon>Microvirga</taxon>
    </lineage>
</organism>
<accession>A0ABS0HX68</accession>
<sequence length="97" mass="10703">MAKVKPNPAVISKDNPEWTEANFARAKPLAEVLPELAAVAKRPGRPRSENPKVLVSLRLDPDVVAAYKATGPGWQARINEILRRGMPEPPSIERKKT</sequence>
<comment type="caution">
    <text evidence="1">The sequence shown here is derived from an EMBL/GenBank/DDBJ whole genome shotgun (WGS) entry which is preliminary data.</text>
</comment>
<keyword evidence="2" id="KW-1185">Reference proteome</keyword>
<dbReference type="Proteomes" id="UP000611708">
    <property type="component" value="Unassembled WGS sequence"/>
</dbReference>
<gene>
    <name evidence="1" type="ORF">I2H36_18960</name>
</gene>
<dbReference type="EMBL" id="JADQDN010000016">
    <property type="protein sequence ID" value="MBF9198117.1"/>
    <property type="molecule type" value="Genomic_DNA"/>
</dbReference>
<proteinExistence type="predicted"/>
<dbReference type="InterPro" id="IPR025528">
    <property type="entry name" value="BrnA_antitoxin"/>
</dbReference>